<dbReference type="GO" id="GO:0005657">
    <property type="term" value="C:replication fork"/>
    <property type="evidence" value="ECO:0007669"/>
    <property type="project" value="InterPro"/>
</dbReference>
<organism evidence="1 2">
    <name type="scientific">Trichoplusia ni</name>
    <name type="common">Cabbage looper</name>
    <dbReference type="NCBI Taxonomy" id="7111"/>
    <lineage>
        <taxon>Eukaryota</taxon>
        <taxon>Metazoa</taxon>
        <taxon>Ecdysozoa</taxon>
        <taxon>Arthropoda</taxon>
        <taxon>Hexapoda</taxon>
        <taxon>Insecta</taxon>
        <taxon>Pterygota</taxon>
        <taxon>Neoptera</taxon>
        <taxon>Endopterygota</taxon>
        <taxon>Lepidoptera</taxon>
        <taxon>Glossata</taxon>
        <taxon>Ditrysia</taxon>
        <taxon>Noctuoidea</taxon>
        <taxon>Noctuidae</taxon>
        <taxon>Plusiinae</taxon>
        <taxon>Trichoplusia</taxon>
    </lineage>
</organism>
<dbReference type="GO" id="GO:0033063">
    <property type="term" value="C:Rad51B-Rad51C-Rad51D-XRCC2 complex"/>
    <property type="evidence" value="ECO:0007669"/>
    <property type="project" value="InterPro"/>
</dbReference>
<name>A0A7E5VBX6_TRINI</name>
<dbReference type="InterPro" id="IPR030547">
    <property type="entry name" value="XRCC2"/>
</dbReference>
<dbReference type="GO" id="GO:0000400">
    <property type="term" value="F:four-way junction DNA binding"/>
    <property type="evidence" value="ECO:0007669"/>
    <property type="project" value="TreeGrafter"/>
</dbReference>
<dbReference type="AlphaFoldDB" id="A0A7E5VBX6"/>
<dbReference type="GeneID" id="113492517"/>
<dbReference type="GO" id="GO:0005813">
    <property type="term" value="C:centrosome"/>
    <property type="evidence" value="ECO:0007669"/>
    <property type="project" value="TreeGrafter"/>
</dbReference>
<gene>
    <name evidence="2" type="primary">LOC113492517</name>
</gene>
<dbReference type="PANTHER" id="PTHR46644:SF2">
    <property type="entry name" value="DNA REPAIR PROTEIN XRCC2"/>
    <property type="match status" value="1"/>
</dbReference>
<proteinExistence type="predicted"/>
<sequence length="262" mass="29991">MAATKFKIESGVQLLARLIKKAEVENFYTDLFQPGLRSDDVVEIFGSISFSTILIDVISEALLPKQMNEKPLGVLLFNTVGQFNYTDLINTMRAKIESFKYTNEDCLIDKENILQKALSNLFILEIYDATQMYATIYNLDNILANKQSISLLIVDTLTAFYWSEQGFKISKMDSYIKNLLKMIQKVSKEYKLIFMYTRPGYFGSSKDSDNLETCEVQVSEGVNITVQLLDKNSTGVYQVNVKTVDSYYKKCFCILDNGIKWQ</sequence>
<evidence type="ECO:0000313" key="1">
    <source>
        <dbReference type="Proteomes" id="UP000322000"/>
    </source>
</evidence>
<dbReference type="InParanoid" id="A0A7E5VBX6"/>
<dbReference type="PANTHER" id="PTHR46644">
    <property type="entry name" value="DNA REPAIR PROTEIN XRCC2"/>
    <property type="match status" value="1"/>
</dbReference>
<dbReference type="FunCoup" id="A0A7E5VBX6">
    <property type="interactions" value="122"/>
</dbReference>
<dbReference type="KEGG" id="tnl:113492517"/>
<evidence type="ECO:0000313" key="2">
    <source>
        <dbReference type="RefSeq" id="XP_026725798.1"/>
    </source>
</evidence>
<protein>
    <submittedName>
        <fullName evidence="2">DNA repair protein XRCC2-like</fullName>
    </submittedName>
</protein>
<dbReference type="InterPro" id="IPR027417">
    <property type="entry name" value="P-loop_NTPase"/>
</dbReference>
<dbReference type="RefSeq" id="XP_026725798.1">
    <property type="nucleotide sequence ID" value="XM_026869997.1"/>
</dbReference>
<dbReference type="GO" id="GO:0000724">
    <property type="term" value="P:double-strand break repair via homologous recombination"/>
    <property type="evidence" value="ECO:0007669"/>
    <property type="project" value="InterPro"/>
</dbReference>
<dbReference type="SUPFAM" id="SSF52540">
    <property type="entry name" value="P-loop containing nucleoside triphosphate hydrolases"/>
    <property type="match status" value="1"/>
</dbReference>
<dbReference type="GO" id="GO:0042148">
    <property type="term" value="P:DNA strand invasion"/>
    <property type="evidence" value="ECO:0007669"/>
    <property type="project" value="TreeGrafter"/>
</dbReference>
<keyword evidence="1" id="KW-1185">Reference proteome</keyword>
<dbReference type="OrthoDB" id="420422at2759"/>
<dbReference type="Gene3D" id="3.40.50.300">
    <property type="entry name" value="P-loop containing nucleotide triphosphate hydrolases"/>
    <property type="match status" value="1"/>
</dbReference>
<dbReference type="Proteomes" id="UP000322000">
    <property type="component" value="Chromosome 4"/>
</dbReference>
<accession>A0A7E5VBX6</accession>
<reference evidence="2" key="1">
    <citation type="submission" date="2025-08" db="UniProtKB">
        <authorList>
            <consortium name="RefSeq"/>
        </authorList>
    </citation>
    <scope>IDENTIFICATION</scope>
</reference>